<feature type="domain" description="Peptidase S7" evidence="2">
    <location>
        <begin position="406"/>
        <end position="430"/>
    </location>
</feature>
<dbReference type="Gene3D" id="2.60.40.10">
    <property type="entry name" value="Immunoglobulins"/>
    <property type="match status" value="2"/>
</dbReference>
<dbReference type="NCBIfam" id="TIGR04183">
    <property type="entry name" value="Por_Secre_tail"/>
    <property type="match status" value="1"/>
</dbReference>
<dbReference type="GO" id="GO:0003723">
    <property type="term" value="F:RNA binding"/>
    <property type="evidence" value="ECO:0007669"/>
    <property type="project" value="InterPro"/>
</dbReference>
<accession>A0A3R5ZRV4</accession>
<evidence type="ECO:0000259" key="2">
    <source>
        <dbReference type="Pfam" id="PF00949"/>
    </source>
</evidence>
<evidence type="ECO:0000313" key="5">
    <source>
        <dbReference type="Proteomes" id="UP000283732"/>
    </source>
</evidence>
<dbReference type="SUPFAM" id="SSF50494">
    <property type="entry name" value="Trypsin-like serine proteases"/>
    <property type="match status" value="1"/>
</dbReference>
<dbReference type="InterPro" id="IPR013783">
    <property type="entry name" value="Ig-like_fold"/>
</dbReference>
<organism evidence="3 6">
    <name type="scientific">Parabacteroides merdae</name>
    <dbReference type="NCBI Taxonomy" id="46503"/>
    <lineage>
        <taxon>Bacteria</taxon>
        <taxon>Pseudomonadati</taxon>
        <taxon>Bacteroidota</taxon>
        <taxon>Bacteroidia</taxon>
        <taxon>Bacteroidales</taxon>
        <taxon>Tannerellaceae</taxon>
        <taxon>Parabacteroides</taxon>
    </lineage>
</organism>
<name>A0A3R5ZRV4_9BACT</name>
<dbReference type="Proteomes" id="UP000283732">
    <property type="component" value="Unassembled WGS sequence"/>
</dbReference>
<dbReference type="RefSeq" id="WP_122203063.1">
    <property type="nucleotide sequence ID" value="NZ_QRKC01000001.1"/>
</dbReference>
<evidence type="ECO:0000313" key="4">
    <source>
        <dbReference type="EMBL" id="RHH80346.1"/>
    </source>
</evidence>
<evidence type="ECO:0000313" key="6">
    <source>
        <dbReference type="Proteomes" id="UP000285173"/>
    </source>
</evidence>
<evidence type="ECO:0000256" key="1">
    <source>
        <dbReference type="SAM" id="SignalP"/>
    </source>
</evidence>
<dbReference type="PANTHER" id="PTHR36234">
    <property type="entry name" value="LYSYL ENDOPEPTIDASE"/>
    <property type="match status" value="1"/>
</dbReference>
<dbReference type="InterPro" id="IPR001850">
    <property type="entry name" value="Flavi_NS3_S7"/>
</dbReference>
<sequence length="934" mass="103309">MNKKALLPLIGLFLLVTGIVLPGSAHAQISEGGTPTSFKYQNTLKSDLPTVQIPINFSVEDLKTVDRWQVSQGAPLKVGVLLPTDLTIDNAGSWNTLPDGKRVWRLQVQAKDAIALMLSFRDFYIPENGKLFIYSSDKTHLIGAFTHHTNPPTKEYATEFLAGDKIILEYEAGISENEHPRIAIDAVGYGYNHLHVSRTMADTGPGTSESCMVNINCEEGEAWQTEKNGVCQMTLPIGNYIYICSGALVNNTAEDLKPYILSAFHCIDLDIPVTEKNLNKYTFYFHFEHTGCENNSSIASYRTITGCKKIAGIPLDGGSDGLLLLLNQTIPEHYNAYYNGWDRSNTAAQSGVGIHHPSGDYMKISTFNKVARTSTWYGIDNIKGAPNAHWNVVFEQTANGHAVTEGGSSGSPLFNQNKQIVGTLSGGSSSCEKPNGANTYGKLYYHWDQYPNKDNTSRMDIYLDPNHTGKTQLAGRYATAPKAMPTDLTSVYQNGEVLLKWKAPVSASEKPEQYNVYRNNILIGRTFSTSYIDKEPETGIQSYSVSASYTDNKESAVATTSIYVYELKIPTDVTTSTDGKNILVKWKEPIYQQMIYWGNGTAYLSLGFKQPFYFGQRWNKEDLKPLHGHLVESVSFIPTSGSSYTLNIIQGKRKYVQKLTNLPFDKLIEIPLKEPFVIDASQELIIAFHAEAKLSTAYPAVMDEGPAVNGKGNLISFDGETWEYLYEPSENENENYDFNFFLAATVSSKTKDIPTIKTASNDTTLLSKSSAMPILTRISEVGSSLRSSQASAFPTITGYNIYRNGSKIGNVPNKFITQYIDKQAPTGSILYQVSTLYGKDESKKADADKEVNVGNEKIILSETTISPTVFTDQVELFGNEKVDLLEVITLDGKTVIRQKNPGKIVYTGSLSSGIYIFRIHTDGKAKTMKAQKIN</sequence>
<dbReference type="InterPro" id="IPR026444">
    <property type="entry name" value="Secre_tail"/>
</dbReference>
<reference evidence="5 6" key="1">
    <citation type="submission" date="2018-08" db="EMBL/GenBank/DDBJ databases">
        <title>A genome reference for cultivated species of the human gut microbiota.</title>
        <authorList>
            <person name="Zou Y."/>
            <person name="Xue W."/>
            <person name="Luo G."/>
        </authorList>
    </citation>
    <scope>NUCLEOTIDE SEQUENCE [LARGE SCALE GENOMIC DNA]</scope>
    <source>
        <strain evidence="4 5">AM16-50</strain>
        <strain evidence="3 6">AM50-15</strain>
    </source>
</reference>
<dbReference type="Gene3D" id="2.40.10.10">
    <property type="entry name" value="Trypsin-like serine proteases"/>
    <property type="match status" value="2"/>
</dbReference>
<dbReference type="InterPro" id="IPR043504">
    <property type="entry name" value="Peptidase_S1_PA_chymotrypsin"/>
</dbReference>
<keyword evidence="1" id="KW-0732">Signal</keyword>
<dbReference type="PANTHER" id="PTHR36234:SF5">
    <property type="entry name" value="LYSYL ENDOPEPTIDASE"/>
    <property type="match status" value="1"/>
</dbReference>
<dbReference type="EMBL" id="QSEF01000011">
    <property type="protein sequence ID" value="RGZ48407.1"/>
    <property type="molecule type" value="Genomic_DNA"/>
</dbReference>
<dbReference type="Pfam" id="PF00949">
    <property type="entry name" value="Peptidase_S7"/>
    <property type="match status" value="1"/>
</dbReference>
<feature type="chain" id="PRO_5033393333" evidence="1">
    <location>
        <begin position="28"/>
        <end position="934"/>
    </location>
</feature>
<dbReference type="GO" id="GO:0005524">
    <property type="term" value="F:ATP binding"/>
    <property type="evidence" value="ECO:0007669"/>
    <property type="project" value="InterPro"/>
</dbReference>
<dbReference type="AlphaFoldDB" id="A0A3R5ZRV4"/>
<dbReference type="InterPro" id="IPR009003">
    <property type="entry name" value="Peptidase_S1_PA"/>
</dbReference>
<comment type="caution">
    <text evidence="3">The sequence shown here is derived from an EMBL/GenBank/DDBJ whole genome shotgun (WGS) entry which is preliminary data.</text>
</comment>
<dbReference type="Proteomes" id="UP000285173">
    <property type="component" value="Unassembled WGS sequence"/>
</dbReference>
<dbReference type="GO" id="GO:0003724">
    <property type="term" value="F:RNA helicase activity"/>
    <property type="evidence" value="ECO:0007669"/>
    <property type="project" value="InterPro"/>
</dbReference>
<feature type="signal peptide" evidence="1">
    <location>
        <begin position="1"/>
        <end position="27"/>
    </location>
</feature>
<protein>
    <submittedName>
        <fullName evidence="3">T9SS C-terminal target domain-containing protein</fullName>
    </submittedName>
</protein>
<gene>
    <name evidence="4" type="ORF">DW191_04420</name>
    <name evidence="3" type="ORF">DW986_09325</name>
</gene>
<proteinExistence type="predicted"/>
<evidence type="ECO:0000313" key="3">
    <source>
        <dbReference type="EMBL" id="RGZ48407.1"/>
    </source>
</evidence>
<dbReference type="EMBL" id="QRKC01000001">
    <property type="protein sequence ID" value="RHH80346.1"/>
    <property type="molecule type" value="Genomic_DNA"/>
</dbReference>